<comment type="caution">
    <text evidence="2">The sequence shown here is derived from an EMBL/GenBank/DDBJ whole genome shotgun (WGS) entry which is preliminary data.</text>
</comment>
<reference evidence="2 3" key="1">
    <citation type="submission" date="2019-02" db="EMBL/GenBank/DDBJ databases">
        <title>Genome sequencing of the rare red list fungi Dentipellis fragilis.</title>
        <authorList>
            <person name="Buettner E."/>
            <person name="Kellner H."/>
        </authorList>
    </citation>
    <scope>NUCLEOTIDE SEQUENCE [LARGE SCALE GENOMIC DNA]</scope>
    <source>
        <strain evidence="2 3">DSM 105465</strain>
    </source>
</reference>
<gene>
    <name evidence="2" type="ORF">EVG20_g3873</name>
</gene>
<sequence length="539" mass="60456">MFKSILRMAADPVIFDDSTRSIGNAGEGSSMLDGESTTERPTDACYIVRLPAELLIQIFKLIASDDRFDRGRYITSGQPRCLRLGFILVTHVCRHWREIALRSPILWCNIYDTNFDGKLPVGMPPLEEQLLRSQSSPISWTISLPSPPHQMTFLSQHTFHLGQLTVSRRHGDLEEFIRMGLTEPAPTLESLVIVDHQQMEQTVKALPSNIFAGCIPRLQRLFLCILRLPWLLPNLNNLTELTVDFTIYNRPITIPRFIHSPTDGGLLSTESLLHDALCKMTSLRKLALMFCLSTPSSSRTREIIEMPYLQELQLVTIPARPAGYAVRVVSLDDRSFGFSLVGISANGYHEMVLRDVAWYMSLSAANHTRVCVYSVDADAAPEGWCSFSLLHNLFKAMPSMQVHTLALYSLGSKAQYFELLPSLKVFPNVKHLHLISESMVPLIIAWSPDLAQWLDSPEPTAADVHILPGLVSLSLIEVDLSQGVSGMSYHEALWKALIKRKNAGLPLQQLSLIRCMVDAAWMRIYEGVVSVSTEGRVNY</sequence>
<evidence type="ECO:0000259" key="1">
    <source>
        <dbReference type="Pfam" id="PF12937"/>
    </source>
</evidence>
<dbReference type="InterPro" id="IPR001810">
    <property type="entry name" value="F-box_dom"/>
</dbReference>
<evidence type="ECO:0000313" key="3">
    <source>
        <dbReference type="Proteomes" id="UP000298327"/>
    </source>
</evidence>
<dbReference type="SUPFAM" id="SSF52047">
    <property type="entry name" value="RNI-like"/>
    <property type="match status" value="1"/>
</dbReference>
<feature type="domain" description="F-box" evidence="1">
    <location>
        <begin position="48"/>
        <end position="111"/>
    </location>
</feature>
<dbReference type="Gene3D" id="1.20.1280.50">
    <property type="match status" value="1"/>
</dbReference>
<protein>
    <recommendedName>
        <fullName evidence="1">F-box domain-containing protein</fullName>
    </recommendedName>
</protein>
<proteinExistence type="predicted"/>
<accession>A0A4Y9Z0V2</accession>
<dbReference type="AlphaFoldDB" id="A0A4Y9Z0V2"/>
<evidence type="ECO:0000313" key="2">
    <source>
        <dbReference type="EMBL" id="TFY67630.1"/>
    </source>
</evidence>
<dbReference type="STRING" id="205917.A0A4Y9Z0V2"/>
<name>A0A4Y9Z0V2_9AGAM</name>
<dbReference type="EMBL" id="SEOQ01000185">
    <property type="protein sequence ID" value="TFY67630.1"/>
    <property type="molecule type" value="Genomic_DNA"/>
</dbReference>
<dbReference type="Pfam" id="PF12937">
    <property type="entry name" value="F-box-like"/>
    <property type="match status" value="1"/>
</dbReference>
<dbReference type="OrthoDB" id="2269034at2759"/>
<keyword evidence="3" id="KW-1185">Reference proteome</keyword>
<organism evidence="2 3">
    <name type="scientific">Dentipellis fragilis</name>
    <dbReference type="NCBI Taxonomy" id="205917"/>
    <lineage>
        <taxon>Eukaryota</taxon>
        <taxon>Fungi</taxon>
        <taxon>Dikarya</taxon>
        <taxon>Basidiomycota</taxon>
        <taxon>Agaricomycotina</taxon>
        <taxon>Agaricomycetes</taxon>
        <taxon>Russulales</taxon>
        <taxon>Hericiaceae</taxon>
        <taxon>Dentipellis</taxon>
    </lineage>
</organism>
<dbReference type="Proteomes" id="UP000298327">
    <property type="component" value="Unassembled WGS sequence"/>
</dbReference>